<keyword evidence="5" id="KW-0597">Phosphoprotein</keyword>
<evidence type="ECO:0000256" key="9">
    <source>
        <dbReference type="SAM" id="Phobius"/>
    </source>
</evidence>
<evidence type="ECO:0000256" key="1">
    <source>
        <dbReference type="ARBA" id="ARBA00004236"/>
    </source>
</evidence>
<dbReference type="AlphaFoldDB" id="A0A8C4S9Y0"/>
<keyword evidence="9" id="KW-0812">Transmembrane</keyword>
<dbReference type="Gene3D" id="1.20.58.60">
    <property type="match status" value="1"/>
</dbReference>
<sequence length="534" mass="59285">MSSVKQRNKHNVQEKTSHTSFDDVAKKNSKGSKGGASPGPGIWGKLLSVLLYLSLMFALGFTGFYLLQVTEQINRISALNEASEQRSQEALQKAQNVLQQVDSVKITVGTIDSSLKDTKKELDVISKAVRKGETETMRIEEVLEKLQKEILQDLSDGIQDVKEGRKKDFSSLEQTLEERLTELTKSINDNVSLFTEVQGATQRELQNIKMKIDAVEDLSLLKYELQQITTTVADLHNTVKVQEEMSQSFTNQISSLQSEVQTRNVEVVSTVQEFEELKGMVQGTANSLKQALADVQASVQSLSEAVQKNQKDLEQVTSGLGKYENMILENPVHAANIEGSESRLKGVEDTLEGLQVSHGEHLEKIESILSKYDGHDSNLASLARDVENLKKSDTEAQEVISRDLEELKKDMASLRSAVTSTDPVNEISSLNDEHKQQIKNHEDRLVKVEGIIGRNLPEEGSNSKEADLSELKSSIGQTKNDLQILRTAVDSLVAYSVKIETNGKELASLRDTMDKMKSAVDILALKFEQVLEKV</sequence>
<dbReference type="PANTHER" id="PTHR45161">
    <property type="entry name" value="CYTOSKELETON-ASSOCIATED PROTEIN 4"/>
    <property type="match status" value="1"/>
</dbReference>
<evidence type="ECO:0000313" key="11">
    <source>
        <dbReference type="Proteomes" id="UP000694620"/>
    </source>
</evidence>
<comment type="subcellular location">
    <subcellularLocation>
        <location evidence="1">Cell membrane</location>
    </subcellularLocation>
    <subcellularLocation>
        <location evidence="2">Cytoplasm</location>
    </subcellularLocation>
</comment>
<proteinExistence type="predicted"/>
<dbReference type="OrthoDB" id="9944809at2759"/>
<evidence type="ECO:0000256" key="2">
    <source>
        <dbReference type="ARBA" id="ARBA00004496"/>
    </source>
</evidence>
<reference evidence="10" key="1">
    <citation type="submission" date="2021-06" db="EMBL/GenBank/DDBJ databases">
        <authorList>
            <consortium name="Wellcome Sanger Institute Data Sharing"/>
        </authorList>
    </citation>
    <scope>NUCLEOTIDE SEQUENCE [LARGE SCALE GENOMIC DNA]</scope>
</reference>
<feature type="compositionally biased region" description="Basic and acidic residues" evidence="8">
    <location>
        <begin position="11"/>
        <end position="26"/>
    </location>
</feature>
<keyword evidence="4" id="KW-0963">Cytoplasm</keyword>
<dbReference type="GO" id="GO:0005886">
    <property type="term" value="C:plasma membrane"/>
    <property type="evidence" value="ECO:0007669"/>
    <property type="project" value="UniProtKB-SubCell"/>
</dbReference>
<evidence type="ECO:0000256" key="3">
    <source>
        <dbReference type="ARBA" id="ARBA00022475"/>
    </source>
</evidence>
<evidence type="ECO:0000313" key="10">
    <source>
        <dbReference type="Ensembl" id="ENSECRP00000013595.1"/>
    </source>
</evidence>
<gene>
    <name evidence="10" type="primary">LOC114663103</name>
</gene>
<feature type="coiled-coil region" evidence="7">
    <location>
        <begin position="397"/>
        <end position="451"/>
    </location>
</feature>
<dbReference type="SUPFAM" id="SSF57997">
    <property type="entry name" value="Tropomyosin"/>
    <property type="match status" value="1"/>
</dbReference>
<evidence type="ECO:0008006" key="12">
    <source>
        <dbReference type="Google" id="ProtNLM"/>
    </source>
</evidence>
<protein>
    <recommendedName>
        <fullName evidence="12">Cytoskeleton-associated protein 4</fullName>
    </recommendedName>
</protein>
<evidence type="ECO:0000256" key="7">
    <source>
        <dbReference type="SAM" id="Coils"/>
    </source>
</evidence>
<keyword evidence="3" id="KW-1003">Cell membrane</keyword>
<evidence type="ECO:0000256" key="8">
    <source>
        <dbReference type="SAM" id="MobiDB-lite"/>
    </source>
</evidence>
<reference evidence="10" key="2">
    <citation type="submission" date="2025-08" db="UniProtKB">
        <authorList>
            <consortium name="Ensembl"/>
        </authorList>
    </citation>
    <scope>IDENTIFICATION</scope>
</reference>
<keyword evidence="7" id="KW-0175">Coiled coil</keyword>
<dbReference type="Proteomes" id="UP000694620">
    <property type="component" value="Chromosome 1"/>
</dbReference>
<keyword evidence="6 9" id="KW-0472">Membrane</keyword>
<dbReference type="PANTHER" id="PTHR45161:SF1">
    <property type="entry name" value="CYTOSKELETON-ASSOCIATED PROTEIN 4"/>
    <property type="match status" value="1"/>
</dbReference>
<organism evidence="10 11">
    <name type="scientific">Erpetoichthys calabaricus</name>
    <name type="common">Rope fish</name>
    <name type="synonym">Calamoichthys calabaricus</name>
    <dbReference type="NCBI Taxonomy" id="27687"/>
    <lineage>
        <taxon>Eukaryota</taxon>
        <taxon>Metazoa</taxon>
        <taxon>Chordata</taxon>
        <taxon>Craniata</taxon>
        <taxon>Vertebrata</taxon>
        <taxon>Euteleostomi</taxon>
        <taxon>Actinopterygii</taxon>
        <taxon>Polypteriformes</taxon>
        <taxon>Polypteridae</taxon>
        <taxon>Erpetoichthys</taxon>
    </lineage>
</organism>
<accession>A0A8C4S9Y0</accession>
<reference evidence="10" key="3">
    <citation type="submission" date="2025-09" db="UniProtKB">
        <authorList>
            <consortium name="Ensembl"/>
        </authorList>
    </citation>
    <scope>IDENTIFICATION</scope>
</reference>
<evidence type="ECO:0000256" key="6">
    <source>
        <dbReference type="ARBA" id="ARBA00023136"/>
    </source>
</evidence>
<keyword evidence="11" id="KW-1185">Reference proteome</keyword>
<feature type="transmembrane region" description="Helical" evidence="9">
    <location>
        <begin position="46"/>
        <end position="67"/>
    </location>
</feature>
<feature type="compositionally biased region" description="Basic residues" evidence="8">
    <location>
        <begin position="1"/>
        <end position="10"/>
    </location>
</feature>
<dbReference type="GeneTree" id="ENSGT00390000015968"/>
<feature type="region of interest" description="Disordered" evidence="8">
    <location>
        <begin position="1"/>
        <end position="37"/>
    </location>
</feature>
<dbReference type="Ensembl" id="ENSECRT00000013831.1">
    <property type="protein sequence ID" value="ENSECRP00000013595.1"/>
    <property type="gene ID" value="ENSECRG00000009080.1"/>
</dbReference>
<keyword evidence="9" id="KW-1133">Transmembrane helix</keyword>
<dbReference type="RefSeq" id="XP_028672698.1">
    <property type="nucleotide sequence ID" value="XM_028816865.2"/>
</dbReference>
<dbReference type="GO" id="GO:0005737">
    <property type="term" value="C:cytoplasm"/>
    <property type="evidence" value="ECO:0007669"/>
    <property type="project" value="UniProtKB-SubCell"/>
</dbReference>
<dbReference type="GeneID" id="114663103"/>
<name>A0A8C4S9Y0_ERPCA</name>
<evidence type="ECO:0000256" key="4">
    <source>
        <dbReference type="ARBA" id="ARBA00022490"/>
    </source>
</evidence>
<evidence type="ECO:0000256" key="5">
    <source>
        <dbReference type="ARBA" id="ARBA00022553"/>
    </source>
</evidence>